<evidence type="ECO:0000256" key="11">
    <source>
        <dbReference type="ARBA" id="ARBA00022881"/>
    </source>
</evidence>
<dbReference type="AlphaFoldDB" id="A0A931C8Y7"/>
<dbReference type="NCBIfam" id="NF001503">
    <property type="entry name" value="PRK00349.1"/>
    <property type="match status" value="1"/>
</dbReference>
<dbReference type="Proteomes" id="UP000598146">
    <property type="component" value="Unassembled WGS sequence"/>
</dbReference>
<dbReference type="PROSITE" id="PS00211">
    <property type="entry name" value="ABC_TRANSPORTER_1"/>
    <property type="match status" value="2"/>
</dbReference>
<comment type="caution">
    <text evidence="21">The sequence shown here is derived from an EMBL/GenBank/DDBJ whole genome shotgun (WGS) entry which is preliminary data.</text>
</comment>
<dbReference type="PANTHER" id="PTHR43152:SF3">
    <property type="entry name" value="UVRABC SYSTEM PROTEIN A"/>
    <property type="match status" value="1"/>
</dbReference>
<dbReference type="GO" id="GO:0005524">
    <property type="term" value="F:ATP binding"/>
    <property type="evidence" value="ECO:0007669"/>
    <property type="project" value="UniProtKB-UniRule"/>
</dbReference>
<feature type="zinc finger region" description="C4-type" evidence="18">
    <location>
        <begin position="745"/>
        <end position="771"/>
    </location>
</feature>
<dbReference type="CDD" id="cd03271">
    <property type="entry name" value="ABC_UvrA_II"/>
    <property type="match status" value="1"/>
</dbReference>
<evidence type="ECO:0000256" key="16">
    <source>
        <dbReference type="ARBA" id="ARBA00039316"/>
    </source>
</evidence>
<dbReference type="CDD" id="cd03270">
    <property type="entry name" value="ABC_UvrA_I"/>
    <property type="match status" value="1"/>
</dbReference>
<feature type="region of interest" description="Disordered" evidence="19">
    <location>
        <begin position="951"/>
        <end position="983"/>
    </location>
</feature>
<dbReference type="InterPro" id="IPR017871">
    <property type="entry name" value="ABC_transporter-like_CS"/>
</dbReference>
<evidence type="ECO:0000256" key="8">
    <source>
        <dbReference type="ARBA" id="ARBA00022771"/>
    </source>
</evidence>
<dbReference type="EMBL" id="JADQTO010000008">
    <property type="protein sequence ID" value="MBG0563567.1"/>
    <property type="molecule type" value="Genomic_DNA"/>
</dbReference>
<comment type="subcellular location">
    <subcellularLocation>
        <location evidence="1 18">Cytoplasm</location>
    </subcellularLocation>
</comment>
<evidence type="ECO:0000256" key="4">
    <source>
        <dbReference type="ARBA" id="ARBA00022737"/>
    </source>
</evidence>
<keyword evidence="5 18" id="KW-0547">Nucleotide-binding</keyword>
<evidence type="ECO:0000256" key="18">
    <source>
        <dbReference type="HAMAP-Rule" id="MF_00205"/>
    </source>
</evidence>
<keyword evidence="4 18" id="KW-0677">Repeat</keyword>
<dbReference type="GO" id="GO:0009380">
    <property type="term" value="C:excinuclease repair complex"/>
    <property type="evidence" value="ECO:0007669"/>
    <property type="project" value="InterPro"/>
</dbReference>
<dbReference type="Pfam" id="PF17755">
    <property type="entry name" value="UvrA_DNA-bind"/>
    <property type="match status" value="1"/>
</dbReference>
<keyword evidence="14 18" id="KW-0742">SOS response</keyword>
<keyword evidence="22" id="KW-1185">Reference proteome</keyword>
<feature type="binding site" evidence="18">
    <location>
        <begin position="646"/>
        <end position="653"/>
    </location>
    <ligand>
        <name>ATP</name>
        <dbReference type="ChEBI" id="CHEBI:30616"/>
    </ligand>
</feature>
<dbReference type="PROSITE" id="PS50893">
    <property type="entry name" value="ABC_TRANSPORTER_2"/>
    <property type="match status" value="1"/>
</dbReference>
<keyword evidence="7 18" id="KW-0228">DNA excision</keyword>
<evidence type="ECO:0000256" key="7">
    <source>
        <dbReference type="ARBA" id="ARBA00022769"/>
    </source>
</evidence>
<dbReference type="GO" id="GO:0009381">
    <property type="term" value="F:excinuclease ABC activity"/>
    <property type="evidence" value="ECO:0007669"/>
    <property type="project" value="UniProtKB-UniRule"/>
</dbReference>
<evidence type="ECO:0000313" key="21">
    <source>
        <dbReference type="EMBL" id="MBG0563567.1"/>
    </source>
</evidence>
<dbReference type="InterPro" id="IPR027417">
    <property type="entry name" value="P-loop_NTPase"/>
</dbReference>
<dbReference type="GO" id="GO:0005737">
    <property type="term" value="C:cytoplasm"/>
    <property type="evidence" value="ECO:0007669"/>
    <property type="project" value="UniProtKB-SubCell"/>
</dbReference>
<dbReference type="GO" id="GO:0008270">
    <property type="term" value="F:zinc ion binding"/>
    <property type="evidence" value="ECO:0007669"/>
    <property type="project" value="UniProtKB-UniRule"/>
</dbReference>
<evidence type="ECO:0000256" key="13">
    <source>
        <dbReference type="ARBA" id="ARBA00023204"/>
    </source>
</evidence>
<evidence type="ECO:0000256" key="2">
    <source>
        <dbReference type="ARBA" id="ARBA00022490"/>
    </source>
</evidence>
<evidence type="ECO:0000256" key="15">
    <source>
        <dbReference type="ARBA" id="ARBA00038000"/>
    </source>
</evidence>
<dbReference type="Gene3D" id="3.30.1490.20">
    <property type="entry name" value="ATP-grasp fold, A domain"/>
    <property type="match status" value="1"/>
</dbReference>
<dbReference type="GO" id="GO:0016887">
    <property type="term" value="F:ATP hydrolysis activity"/>
    <property type="evidence" value="ECO:0007669"/>
    <property type="project" value="InterPro"/>
</dbReference>
<dbReference type="PANTHER" id="PTHR43152">
    <property type="entry name" value="UVRABC SYSTEM PROTEIN A"/>
    <property type="match status" value="1"/>
</dbReference>
<dbReference type="RefSeq" id="WP_196415352.1">
    <property type="nucleotide sequence ID" value="NZ_JADQTO010000008.1"/>
</dbReference>
<dbReference type="InterPro" id="IPR013815">
    <property type="entry name" value="ATP_grasp_subdomain_1"/>
</dbReference>
<dbReference type="GO" id="GO:0009432">
    <property type="term" value="P:SOS response"/>
    <property type="evidence" value="ECO:0007669"/>
    <property type="project" value="UniProtKB-UniRule"/>
</dbReference>
<comment type="similarity">
    <text evidence="15 18">Belongs to the ABC transporter superfamily. UvrA family.</text>
</comment>
<evidence type="ECO:0000256" key="14">
    <source>
        <dbReference type="ARBA" id="ARBA00023236"/>
    </source>
</evidence>
<evidence type="ECO:0000256" key="5">
    <source>
        <dbReference type="ARBA" id="ARBA00022741"/>
    </source>
</evidence>
<accession>A0A931C8Y7</accession>
<keyword evidence="11 18" id="KW-0267">Excision nuclease</keyword>
<dbReference type="Pfam" id="PF17760">
    <property type="entry name" value="UvrA_inter"/>
    <property type="match status" value="1"/>
</dbReference>
<feature type="domain" description="ABC transporter" evidence="20">
    <location>
        <begin position="614"/>
        <end position="942"/>
    </location>
</feature>
<feature type="binding site" evidence="18">
    <location>
        <begin position="32"/>
        <end position="39"/>
    </location>
    <ligand>
        <name>ATP</name>
        <dbReference type="ChEBI" id="CHEBI:30616"/>
    </ligand>
</feature>
<dbReference type="GO" id="GO:0003677">
    <property type="term" value="F:DNA binding"/>
    <property type="evidence" value="ECO:0007669"/>
    <property type="project" value="UniProtKB-UniRule"/>
</dbReference>
<sequence length="983" mass="108069">MADRLTIRGAREHNLRDVNLDLPRDALIVFTGLSGSGKSSLAFDTIFAEGQRRYVESLSSYARQFLGQMDKPDVDFIEGLSPAVSIDQKSTSRNPRSTVGTITEVYDYLRLLFARTGIPHCPVCGERISRQTPQQIVDRVLAMPEGTRFMVLAPVVRGRKGEYVDLFAELQAKGYARARVDGTVHPLTEPPKLKKQEKHTIEVVVDRLSVKPSSKQRLTDSVEAALGLASGVLLLDFVDLPEDDPERERRFSEHLACPNDHPLAIEDLEPRVFSFNAPYGACPECSGLGTKKEVDPELIIPDEEASLRAGAIQPWAGGTTQEYFLRLLEALAEAEKFSLDTPWRQLSSRVQKTILYGAEDQVHVRYRNKYGRERSYYTGFEGVVQWIERRHNDTESDWSREKYEGYMRDVPCKVCGGARLKPEVLAVTVAGKSIADVCNLSVGECAELLSGLELDDRQKMIAERVLKEINARLRFLVDVGLDYLSLDRGAGTLSGGEAQRIRLATQIGSGLVGVLYVLDEPSIGLHQRDNHRLIETLVRLRDLGNTLIVVEHDEDTIRTADWIVDIGPGAGEHGGQIVHSGSVEGLLANEKSPTGAYLSRRKSIPVPATRRPQTPEREVVVQGAREHNLRNLTVPFPLGQFIAVTGVSGSGKSTLVNDILHTVLANQVNRARMVPGRHTRVTGIEHVDKVVGVDQSPIGRTPRSNPATYTGVFDHVRRLFAETAEAKVRGYGPGRFSFNVKGGRCENCSGDGTIKIEMNFLPDVYVPCEVCKGARYNRETLEVHYKGKTISEVLNMPIEEAADFFAALPAIHRHLRTLVDVGLGYVRLGQPATTLSGGEAQRVKLASELQKRSTGRTVYVLDEPTTGLHFEDIRKLLIVLNGLVDKGNTVITIEHNLDVIKTADWLIDMGPEGGSKGGMVLATGTPEEIAEVPDSHTGQFLRHMLGRTGKAKGAPAATARAAKANGVNGTRPRATRSRAKATA</sequence>
<keyword evidence="2 18" id="KW-0963">Cytoplasm</keyword>
<comment type="subunit">
    <text evidence="18">Forms a heterotetramer with UvrB during the search for lesions.</text>
</comment>
<dbReference type="FunFam" id="1.20.1580.10:FF:000001">
    <property type="entry name" value="UvrABC system protein A"/>
    <property type="match status" value="2"/>
</dbReference>
<dbReference type="Gene3D" id="1.20.1580.10">
    <property type="entry name" value="ABC transporter ATPase like domain"/>
    <property type="match status" value="2"/>
</dbReference>
<dbReference type="FunFam" id="1.20.1580.10:FF:000002">
    <property type="entry name" value="UvrABC system protein A"/>
    <property type="match status" value="1"/>
</dbReference>
<feature type="compositionally biased region" description="Low complexity" evidence="19">
    <location>
        <begin position="951"/>
        <end position="964"/>
    </location>
</feature>
<reference evidence="21" key="1">
    <citation type="submission" date="2020-11" db="EMBL/GenBank/DDBJ databases">
        <title>Isolation and identification of active actinomycetes.</title>
        <authorList>
            <person name="Sun X."/>
        </authorList>
    </citation>
    <scope>NUCLEOTIDE SEQUENCE</scope>
    <source>
        <strain evidence="21">NEAU-A11</strain>
    </source>
</reference>
<evidence type="ECO:0000256" key="9">
    <source>
        <dbReference type="ARBA" id="ARBA00022833"/>
    </source>
</evidence>
<comment type="function">
    <text evidence="18">The UvrABC repair system catalyzes the recognition and processing of DNA lesions. UvrA is an ATPase and a DNA-binding protein. A damage recognition complex composed of 2 UvrA and 2 UvrB subunits scans DNA for abnormalities. When the presence of a lesion has been verified by UvrB, the UvrA molecules dissociate.</text>
</comment>
<evidence type="ECO:0000313" key="22">
    <source>
        <dbReference type="Proteomes" id="UP000598146"/>
    </source>
</evidence>
<organism evidence="21 22">
    <name type="scientific">Actinoplanes aureus</name>
    <dbReference type="NCBI Taxonomy" id="2792083"/>
    <lineage>
        <taxon>Bacteria</taxon>
        <taxon>Bacillati</taxon>
        <taxon>Actinomycetota</taxon>
        <taxon>Actinomycetes</taxon>
        <taxon>Micromonosporales</taxon>
        <taxon>Micromonosporaceae</taxon>
        <taxon>Actinoplanes</taxon>
    </lineage>
</organism>
<evidence type="ECO:0000256" key="12">
    <source>
        <dbReference type="ARBA" id="ARBA00023125"/>
    </source>
</evidence>
<comment type="caution">
    <text evidence="18">Lacks conserved residue(s) required for the propagation of feature annotation.</text>
</comment>
<dbReference type="HAMAP" id="MF_00205">
    <property type="entry name" value="UvrA"/>
    <property type="match status" value="1"/>
</dbReference>
<dbReference type="InterPro" id="IPR041102">
    <property type="entry name" value="UvrA_inter"/>
</dbReference>
<name>A0A931C8Y7_9ACTN</name>
<keyword evidence="3 18" id="KW-0479">Metal-binding</keyword>
<keyword evidence="10 18" id="KW-0067">ATP-binding</keyword>
<dbReference type="InterPro" id="IPR004602">
    <property type="entry name" value="UvrA"/>
</dbReference>
<keyword evidence="8 18" id="KW-0863">Zinc-finger</keyword>
<evidence type="ECO:0000256" key="19">
    <source>
        <dbReference type="SAM" id="MobiDB-lite"/>
    </source>
</evidence>
<dbReference type="Gene3D" id="3.40.50.300">
    <property type="entry name" value="P-loop containing nucleotide triphosphate hydrolases"/>
    <property type="match status" value="2"/>
</dbReference>
<gene>
    <name evidence="18 21" type="primary">uvrA</name>
    <name evidence="21" type="ORF">I4J89_19145</name>
</gene>
<evidence type="ECO:0000256" key="10">
    <source>
        <dbReference type="ARBA" id="ARBA00022840"/>
    </source>
</evidence>
<dbReference type="GO" id="GO:0006289">
    <property type="term" value="P:nucleotide-excision repair"/>
    <property type="evidence" value="ECO:0007669"/>
    <property type="project" value="UniProtKB-UniRule"/>
</dbReference>
<dbReference type="SUPFAM" id="SSF52540">
    <property type="entry name" value="P-loop containing nucleoside triphosphate hydrolases"/>
    <property type="match status" value="2"/>
</dbReference>
<keyword evidence="6 18" id="KW-0227">DNA damage</keyword>
<dbReference type="Gene3D" id="1.10.8.280">
    <property type="entry name" value="ABC transporter ATPase domain-like"/>
    <property type="match status" value="1"/>
</dbReference>
<dbReference type="InterPro" id="IPR003439">
    <property type="entry name" value="ABC_transporter-like_ATP-bd"/>
</dbReference>
<keyword evidence="12 18" id="KW-0238">DNA-binding</keyword>
<dbReference type="NCBIfam" id="TIGR00630">
    <property type="entry name" value="uvra"/>
    <property type="match status" value="1"/>
</dbReference>
<keyword evidence="9 18" id="KW-0862">Zinc</keyword>
<evidence type="ECO:0000256" key="17">
    <source>
        <dbReference type="ARBA" id="ARBA00042156"/>
    </source>
</evidence>
<feature type="compositionally biased region" description="Basic residues" evidence="19">
    <location>
        <begin position="973"/>
        <end position="983"/>
    </location>
</feature>
<proteinExistence type="inferred from homology"/>
<keyword evidence="21" id="KW-0378">Hydrolase</keyword>
<evidence type="ECO:0000256" key="6">
    <source>
        <dbReference type="ARBA" id="ARBA00022763"/>
    </source>
</evidence>
<evidence type="ECO:0000256" key="1">
    <source>
        <dbReference type="ARBA" id="ARBA00004496"/>
    </source>
</evidence>
<dbReference type="InterPro" id="IPR041552">
    <property type="entry name" value="UvrA_DNA-bd"/>
</dbReference>
<protein>
    <recommendedName>
        <fullName evidence="16 18">UvrABC system protein A</fullName>
        <shortName evidence="18">UvrA protein</shortName>
    </recommendedName>
    <alternativeName>
        <fullName evidence="17 18">Excinuclease ABC subunit A</fullName>
    </alternativeName>
</protein>
<evidence type="ECO:0000256" key="3">
    <source>
        <dbReference type="ARBA" id="ARBA00022723"/>
    </source>
</evidence>
<evidence type="ECO:0000259" key="20">
    <source>
        <dbReference type="PROSITE" id="PS50893"/>
    </source>
</evidence>
<keyword evidence="13 18" id="KW-0234">DNA repair</keyword>